<dbReference type="PANTHER" id="PTHR23131">
    <property type="entry name" value="ENDORIBONUCLEASE LACTB2"/>
    <property type="match status" value="1"/>
</dbReference>
<dbReference type="Pfam" id="PF21221">
    <property type="entry name" value="B_lactamase-like_C"/>
    <property type="match status" value="1"/>
</dbReference>
<accession>A0A420WNL7</accession>
<gene>
    <name evidence="2" type="ORF">BCL74_0280</name>
</gene>
<proteinExistence type="predicted"/>
<reference evidence="2 3" key="1">
    <citation type="submission" date="2018-10" db="EMBL/GenBank/DDBJ databases">
        <title>Comparative analysis of microorganisms from saline springs in Andes Mountain Range, Colombia.</title>
        <authorList>
            <person name="Rubin E."/>
        </authorList>
    </citation>
    <scope>NUCLEOTIDE SEQUENCE [LARGE SCALE GENOMIC DNA]</scope>
    <source>
        <strain evidence="2 3">USBA 36</strain>
    </source>
</reference>
<organism evidence="2 3">
    <name type="scientific">Oceanibaculum indicum</name>
    <dbReference type="NCBI Taxonomy" id="526216"/>
    <lineage>
        <taxon>Bacteria</taxon>
        <taxon>Pseudomonadati</taxon>
        <taxon>Pseudomonadota</taxon>
        <taxon>Alphaproteobacteria</taxon>
        <taxon>Rhodospirillales</taxon>
        <taxon>Oceanibaculaceae</taxon>
        <taxon>Oceanibaculum</taxon>
    </lineage>
</organism>
<dbReference type="EMBL" id="RBIG01000001">
    <property type="protein sequence ID" value="RKQ72512.1"/>
    <property type="molecule type" value="Genomic_DNA"/>
</dbReference>
<protein>
    <submittedName>
        <fullName evidence="2">Glyoxylase-like metal-dependent hydrolase (Beta-lactamase superfamily II)</fullName>
    </submittedName>
</protein>
<dbReference type="RefSeq" id="WP_121216970.1">
    <property type="nucleotide sequence ID" value="NZ_RBIG01000001.1"/>
</dbReference>
<dbReference type="InterPro" id="IPR050662">
    <property type="entry name" value="Sec-metab_biosynth-thioest"/>
</dbReference>
<evidence type="ECO:0000259" key="1">
    <source>
        <dbReference type="SMART" id="SM00849"/>
    </source>
</evidence>
<dbReference type="Gene3D" id="3.60.15.10">
    <property type="entry name" value="Ribonuclease Z/Hydroxyacylglutathione hydrolase-like"/>
    <property type="match status" value="1"/>
</dbReference>
<dbReference type="PANTHER" id="PTHR23131:SF4">
    <property type="entry name" value="METALLO-BETA-LACTAMASE SUPERFAMILY POTEIN"/>
    <property type="match status" value="1"/>
</dbReference>
<dbReference type="GO" id="GO:0016787">
    <property type="term" value="F:hydrolase activity"/>
    <property type="evidence" value="ECO:0007669"/>
    <property type="project" value="UniProtKB-KW"/>
</dbReference>
<dbReference type="Pfam" id="PF00753">
    <property type="entry name" value="Lactamase_B"/>
    <property type="match status" value="1"/>
</dbReference>
<dbReference type="InterPro" id="IPR036388">
    <property type="entry name" value="WH-like_DNA-bd_sf"/>
</dbReference>
<evidence type="ECO:0000313" key="3">
    <source>
        <dbReference type="Proteomes" id="UP000277424"/>
    </source>
</evidence>
<dbReference type="AlphaFoldDB" id="A0A420WNL7"/>
<feature type="domain" description="Metallo-beta-lactamase" evidence="1">
    <location>
        <begin position="38"/>
        <end position="254"/>
    </location>
</feature>
<dbReference type="Proteomes" id="UP000277424">
    <property type="component" value="Unassembled WGS sequence"/>
</dbReference>
<dbReference type="InterPro" id="IPR001279">
    <property type="entry name" value="Metallo-B-lactamas"/>
</dbReference>
<dbReference type="Gene3D" id="1.10.10.10">
    <property type="entry name" value="Winged helix-like DNA-binding domain superfamily/Winged helix DNA-binding domain"/>
    <property type="match status" value="1"/>
</dbReference>
<dbReference type="OrthoDB" id="2971563at2"/>
<dbReference type="InterPro" id="IPR048933">
    <property type="entry name" value="B_lactamase-like_C"/>
</dbReference>
<dbReference type="SMART" id="SM00849">
    <property type="entry name" value="Lactamase_B"/>
    <property type="match status" value="1"/>
</dbReference>
<comment type="caution">
    <text evidence="2">The sequence shown here is derived from an EMBL/GenBank/DDBJ whole genome shotgun (WGS) entry which is preliminary data.</text>
</comment>
<keyword evidence="2" id="KW-0378">Hydrolase</keyword>
<dbReference type="SUPFAM" id="SSF56281">
    <property type="entry name" value="Metallo-hydrolase/oxidoreductase"/>
    <property type="match status" value="1"/>
</dbReference>
<evidence type="ECO:0000313" key="2">
    <source>
        <dbReference type="EMBL" id="RKQ72512.1"/>
    </source>
</evidence>
<sequence>MKPEIDYRFSELPEGGTTMRVAEGVYWLRMPLPFALDHINLWLLEDGEGWTIVDTGIGGEKTRTLWEGVFASTLGGRPVTRILVTHFHPDHIGQAGWLTQRWNAPLWITQAEWLYGRHQRAEDDGSREAVAQAFYSRAGVSEEQMPALLERVGRYRKGVEPIPAAYRRIFGGETIRIGNRGWQVIIGEGHCPEHACLACPEDRLLISGDIVLPRISPNVSLWPQEPDGDPLARYLGCLDRFRDLPADTLVLPSHDTPFTGLHERIAHLRQHHQHRLDLILADCAETPRTAIEVMNAMFTRKLDMMQLGFAIGEALAHLNRLLHDGKLARQTGPDGVDRYRTL</sequence>
<name>A0A420WNL7_9PROT</name>
<dbReference type="InterPro" id="IPR036866">
    <property type="entry name" value="RibonucZ/Hydroxyglut_hydro"/>
</dbReference>